<evidence type="ECO:0000313" key="2">
    <source>
        <dbReference type="EMBL" id="CAH9146739.1"/>
    </source>
</evidence>
<proteinExistence type="predicted"/>
<organism evidence="2 3">
    <name type="scientific">Cuscuta epithymum</name>
    <dbReference type="NCBI Taxonomy" id="186058"/>
    <lineage>
        <taxon>Eukaryota</taxon>
        <taxon>Viridiplantae</taxon>
        <taxon>Streptophyta</taxon>
        <taxon>Embryophyta</taxon>
        <taxon>Tracheophyta</taxon>
        <taxon>Spermatophyta</taxon>
        <taxon>Magnoliopsida</taxon>
        <taxon>eudicotyledons</taxon>
        <taxon>Gunneridae</taxon>
        <taxon>Pentapetalae</taxon>
        <taxon>asterids</taxon>
        <taxon>lamiids</taxon>
        <taxon>Solanales</taxon>
        <taxon>Convolvulaceae</taxon>
        <taxon>Cuscuteae</taxon>
        <taxon>Cuscuta</taxon>
        <taxon>Cuscuta subgen. Cuscuta</taxon>
    </lineage>
</organism>
<dbReference type="AlphaFoldDB" id="A0AAV0GHT0"/>
<name>A0AAV0GHT0_9ASTE</name>
<sequence>MSRERVSLLSNPPTRATPAPTSLPPAPPAAELTTVQQPSSKTALNQTVSLAAADKPPALSTTTAAPAIDSTLNREKNHAKPNSLRTGNQKLVTTPANIQLRTKGIFPRSFADAVAGPAPGVANLSFQDLCKNKTPTTSSLNAETQNNPQIPFKQPDRLNGLPSVTFTQEDVSTLSGKLSFPLIGSFLHGIPKMVAIYEERILP</sequence>
<feature type="compositionally biased region" description="Polar residues" evidence="1">
    <location>
        <begin position="35"/>
        <end position="49"/>
    </location>
</feature>
<evidence type="ECO:0000313" key="3">
    <source>
        <dbReference type="Proteomes" id="UP001152523"/>
    </source>
</evidence>
<reference evidence="2" key="1">
    <citation type="submission" date="2022-07" db="EMBL/GenBank/DDBJ databases">
        <authorList>
            <person name="Macas J."/>
            <person name="Novak P."/>
            <person name="Neumann P."/>
        </authorList>
    </citation>
    <scope>NUCLEOTIDE SEQUENCE</scope>
</reference>
<feature type="compositionally biased region" description="Low complexity" evidence="1">
    <location>
        <begin position="56"/>
        <end position="67"/>
    </location>
</feature>
<dbReference type="EMBL" id="CAMAPF010001112">
    <property type="protein sequence ID" value="CAH9146739.1"/>
    <property type="molecule type" value="Genomic_DNA"/>
</dbReference>
<dbReference type="Proteomes" id="UP001152523">
    <property type="component" value="Unassembled WGS sequence"/>
</dbReference>
<accession>A0AAV0GHT0</accession>
<keyword evidence="3" id="KW-1185">Reference proteome</keyword>
<feature type="region of interest" description="Disordered" evidence="1">
    <location>
        <begin position="1"/>
        <end position="89"/>
    </location>
</feature>
<protein>
    <submittedName>
        <fullName evidence="2">Uncharacterized protein</fullName>
    </submittedName>
</protein>
<gene>
    <name evidence="2" type="ORF">CEPIT_LOCUS43217</name>
</gene>
<comment type="caution">
    <text evidence="2">The sequence shown here is derived from an EMBL/GenBank/DDBJ whole genome shotgun (WGS) entry which is preliminary data.</text>
</comment>
<evidence type="ECO:0000256" key="1">
    <source>
        <dbReference type="SAM" id="MobiDB-lite"/>
    </source>
</evidence>